<dbReference type="OrthoDB" id="20949at2759"/>
<dbReference type="InterPro" id="IPR012459">
    <property type="entry name" value="Rrp15"/>
</dbReference>
<name>A0A9N9TIB4_PHYSR</name>
<dbReference type="EMBL" id="OU900104">
    <property type="protein sequence ID" value="CAG9855988.1"/>
    <property type="molecule type" value="Genomic_DNA"/>
</dbReference>
<accession>A0A9N9TIB4</accession>
<feature type="compositionally biased region" description="Basic and acidic residues" evidence="3">
    <location>
        <begin position="86"/>
        <end position="96"/>
    </location>
</feature>
<dbReference type="Proteomes" id="UP001153712">
    <property type="component" value="Chromosome 11"/>
</dbReference>
<dbReference type="PANTHER" id="PTHR13245">
    <property type="entry name" value="RRP15-LIKE PROTEIN"/>
    <property type="match status" value="1"/>
</dbReference>
<evidence type="ECO:0000256" key="1">
    <source>
        <dbReference type="ARBA" id="ARBA00007462"/>
    </source>
</evidence>
<dbReference type="GO" id="GO:0000470">
    <property type="term" value="P:maturation of LSU-rRNA"/>
    <property type="evidence" value="ECO:0007669"/>
    <property type="project" value="TreeGrafter"/>
</dbReference>
<reference evidence="4" key="1">
    <citation type="submission" date="2022-01" db="EMBL/GenBank/DDBJ databases">
        <authorList>
            <person name="King R."/>
        </authorList>
    </citation>
    <scope>NUCLEOTIDE SEQUENCE</scope>
</reference>
<keyword evidence="5" id="KW-1185">Reference proteome</keyword>
<proteinExistence type="inferred from homology"/>
<dbReference type="PANTHER" id="PTHR13245:SF14">
    <property type="entry name" value="RRP15-LIKE PROTEIN"/>
    <property type="match status" value="1"/>
</dbReference>
<dbReference type="GO" id="GO:0000460">
    <property type="term" value="P:maturation of 5.8S rRNA"/>
    <property type="evidence" value="ECO:0007669"/>
    <property type="project" value="TreeGrafter"/>
</dbReference>
<comment type="similarity">
    <text evidence="1">Belongs to the RRP15 family.</text>
</comment>
<evidence type="ECO:0000313" key="5">
    <source>
        <dbReference type="Proteomes" id="UP001153712"/>
    </source>
</evidence>
<sequence>MTIMSENIQLESEEESIGDSSEAPESKDSPDEQSDNELANSGWADAVSKILKQKPKKKSVVLAKAKKLNDVKKPKSQSLDFEIEETDGRIKDKEEVSSEDEESLSEEPAKKKKRELPNLRVKPNILEKDRERLLQKIATKGVVQLFNAVKAQQKDMSKKLEEAGPLEVRREKVLKNIDKKTFLNVLMGEKSQQIESDVVESNRNPENSTWSVLKEDFMMGAKMKDWDKELEVESENETQIE</sequence>
<feature type="compositionally biased region" description="Polar residues" evidence="3">
    <location>
        <begin position="1"/>
        <end position="10"/>
    </location>
</feature>
<evidence type="ECO:0000313" key="4">
    <source>
        <dbReference type="EMBL" id="CAG9855988.1"/>
    </source>
</evidence>
<dbReference type="Pfam" id="PF07890">
    <property type="entry name" value="Rrp15p"/>
    <property type="match status" value="1"/>
</dbReference>
<gene>
    <name evidence="4" type="ORF">PHYEVI_LOCUS2418</name>
</gene>
<feature type="region of interest" description="Disordered" evidence="3">
    <location>
        <begin position="1"/>
        <end position="118"/>
    </location>
</feature>
<protein>
    <recommendedName>
        <fullName evidence="2">RRP15-like protein</fullName>
    </recommendedName>
</protein>
<dbReference type="GO" id="GO:0030687">
    <property type="term" value="C:preribosome, large subunit precursor"/>
    <property type="evidence" value="ECO:0007669"/>
    <property type="project" value="TreeGrafter"/>
</dbReference>
<evidence type="ECO:0000256" key="3">
    <source>
        <dbReference type="SAM" id="MobiDB-lite"/>
    </source>
</evidence>
<dbReference type="AlphaFoldDB" id="A0A9N9TIB4"/>
<organism evidence="4 5">
    <name type="scientific">Phyllotreta striolata</name>
    <name type="common">Striped flea beetle</name>
    <name type="synonym">Crioceris striolata</name>
    <dbReference type="NCBI Taxonomy" id="444603"/>
    <lineage>
        <taxon>Eukaryota</taxon>
        <taxon>Metazoa</taxon>
        <taxon>Ecdysozoa</taxon>
        <taxon>Arthropoda</taxon>
        <taxon>Hexapoda</taxon>
        <taxon>Insecta</taxon>
        <taxon>Pterygota</taxon>
        <taxon>Neoptera</taxon>
        <taxon>Endopterygota</taxon>
        <taxon>Coleoptera</taxon>
        <taxon>Polyphaga</taxon>
        <taxon>Cucujiformia</taxon>
        <taxon>Chrysomeloidea</taxon>
        <taxon>Chrysomelidae</taxon>
        <taxon>Galerucinae</taxon>
        <taxon>Alticini</taxon>
        <taxon>Phyllotreta</taxon>
    </lineage>
</organism>
<evidence type="ECO:0000256" key="2">
    <source>
        <dbReference type="ARBA" id="ARBA00017475"/>
    </source>
</evidence>